<keyword evidence="1" id="KW-0547">Nucleotide-binding</keyword>
<dbReference type="PANTHER" id="PTHR43158:SF7">
    <property type="entry name" value="ABC TRANSPORTER, ATP-BINDING PROTEIN"/>
    <property type="match status" value="1"/>
</dbReference>
<dbReference type="EMBL" id="PEIB01000018">
    <property type="protein sequence ID" value="RXJ72566.1"/>
    <property type="molecule type" value="Genomic_DNA"/>
</dbReference>
<evidence type="ECO:0000313" key="5">
    <source>
        <dbReference type="EMBL" id="RXJ72566.1"/>
    </source>
</evidence>
<keyword evidence="2" id="KW-0067">ATP-binding</keyword>
<reference evidence="5 6" key="1">
    <citation type="submission" date="2017-10" db="EMBL/GenBank/DDBJ databases">
        <title>Nyctiphanis sp. nov., isolated from the stomach of the euphausiid Nyctiphanes simplex (Hansen, 1911) in the Gulf of California.</title>
        <authorList>
            <person name="Gomez-Gil B."/>
            <person name="Aguilar-Mendez M."/>
            <person name="Lopez-Cortes A."/>
            <person name="Gomez-Gutierrez J."/>
            <person name="Roque A."/>
            <person name="Lang E."/>
            <person name="Gonzalez-Castillo A."/>
        </authorList>
    </citation>
    <scope>NUCLEOTIDE SEQUENCE [LARGE SCALE GENOMIC DNA]</scope>
    <source>
        <strain evidence="5 6">CAIM 600</strain>
    </source>
</reference>
<feature type="transmembrane region" description="Helical" evidence="3">
    <location>
        <begin position="365"/>
        <end position="387"/>
    </location>
</feature>
<evidence type="ECO:0000256" key="2">
    <source>
        <dbReference type="ARBA" id="ARBA00022840"/>
    </source>
</evidence>
<proteinExistence type="predicted"/>
<organism evidence="5 6">
    <name type="scientific">Veronia nyctiphanis</name>
    <dbReference type="NCBI Taxonomy" id="1278244"/>
    <lineage>
        <taxon>Bacteria</taxon>
        <taxon>Pseudomonadati</taxon>
        <taxon>Pseudomonadota</taxon>
        <taxon>Gammaproteobacteria</taxon>
        <taxon>Vibrionales</taxon>
        <taxon>Vibrionaceae</taxon>
        <taxon>Veronia</taxon>
    </lineage>
</organism>
<feature type="transmembrane region" description="Helical" evidence="3">
    <location>
        <begin position="117"/>
        <end position="138"/>
    </location>
</feature>
<comment type="caution">
    <text evidence="5">The sequence shown here is derived from an EMBL/GenBank/DDBJ whole genome shotgun (WGS) entry which is preliminary data.</text>
</comment>
<feature type="transmembrane region" description="Helical" evidence="3">
    <location>
        <begin position="339"/>
        <end position="359"/>
    </location>
</feature>
<keyword evidence="3" id="KW-1133">Transmembrane helix</keyword>
<evidence type="ECO:0000256" key="3">
    <source>
        <dbReference type="SAM" id="Phobius"/>
    </source>
</evidence>
<accession>A0A4Q0YNV4</accession>
<dbReference type="PANTHER" id="PTHR43158">
    <property type="entry name" value="SKFA PEPTIDE EXPORT ATP-BINDING PROTEIN SKFE"/>
    <property type="match status" value="1"/>
</dbReference>
<dbReference type="Proteomes" id="UP000290287">
    <property type="component" value="Unassembled WGS sequence"/>
</dbReference>
<protein>
    <recommendedName>
        <fullName evidence="4">AAA+ ATPase domain-containing protein</fullName>
    </recommendedName>
</protein>
<gene>
    <name evidence="5" type="ORF">CS022_14740</name>
</gene>
<sequence>MKSNIEQLVRSTHARFDWDLFSRLDSENVDAFLSDINDNFSDPLFEYHLHRKLVSNVEDLPEAFVTLGYDSMYVYRTGNTYVSEGVGKVDPETLIAKEIVYIQDYPKKMSGKGFVEVIYALYPKVNFFLLATVPFVIIPAFYSNLFNTRLIFNDMVTTLFYVTMAFLLLWGVDYGMKKVIKHRHLNRIDENALKIERYMLSIVPYLPTGSALMKVRTIESNRKTIWENISGVIVDFVSICLVVGILFAFIGFYAFGLVLFYFGVMLAATYMRYRNYTMYIELEAAQQDLLAERISYYKNNTHLRFLDGAATLDSFEQSCKKSYHSDHGITSFNFNWDELVRVTTFLASTVLFTVIFFSSKSNPEIFNVLIACLILNGRVASSVVSLVTKSFFILVSTYHMNTALKDVFESFDDKLFSKGMQLDKINRISLNNVAIMTDEKTLVQDISAKFTKGNIYGFYGNVGSGKSTLMQTILRNHHNYSGSIVFNDFYNVRDIDPNVFGKRVAYLDPSSDFLKGSLYSNFYVRGVRDTGQIAKVCSSIFPDAMIDYEFVFVRDITTIPMSTGQKRKLLLMMTLNKSKEVVVLDEAFINMSVVDIAQLIVFLKTELSHAIVFIVSHDRQILNQLDNLFEIRDGGMTNIKNSIVKVV</sequence>
<dbReference type="GO" id="GO:0005524">
    <property type="term" value="F:ATP binding"/>
    <property type="evidence" value="ECO:0007669"/>
    <property type="project" value="UniProtKB-KW"/>
</dbReference>
<keyword evidence="3" id="KW-0812">Transmembrane</keyword>
<evidence type="ECO:0000259" key="4">
    <source>
        <dbReference type="SMART" id="SM00382"/>
    </source>
</evidence>
<dbReference type="SMART" id="SM00382">
    <property type="entry name" value="AAA"/>
    <property type="match status" value="1"/>
</dbReference>
<evidence type="ECO:0000313" key="6">
    <source>
        <dbReference type="Proteomes" id="UP000290287"/>
    </source>
</evidence>
<evidence type="ECO:0000256" key="1">
    <source>
        <dbReference type="ARBA" id="ARBA00022741"/>
    </source>
</evidence>
<feature type="domain" description="AAA+ ATPase" evidence="4">
    <location>
        <begin position="452"/>
        <end position="625"/>
    </location>
</feature>
<feature type="transmembrane region" description="Helical" evidence="3">
    <location>
        <begin position="158"/>
        <end position="176"/>
    </location>
</feature>
<dbReference type="InterPro" id="IPR003593">
    <property type="entry name" value="AAA+_ATPase"/>
</dbReference>
<keyword evidence="3" id="KW-0472">Membrane</keyword>
<dbReference type="InterPro" id="IPR027417">
    <property type="entry name" value="P-loop_NTPase"/>
</dbReference>
<dbReference type="GO" id="GO:0016887">
    <property type="term" value="F:ATP hydrolysis activity"/>
    <property type="evidence" value="ECO:0007669"/>
    <property type="project" value="InterPro"/>
</dbReference>
<dbReference type="Gene3D" id="3.40.50.300">
    <property type="entry name" value="P-loop containing nucleotide triphosphate hydrolases"/>
    <property type="match status" value="1"/>
</dbReference>
<dbReference type="Pfam" id="PF00005">
    <property type="entry name" value="ABC_tran"/>
    <property type="match status" value="1"/>
</dbReference>
<dbReference type="InterPro" id="IPR003439">
    <property type="entry name" value="ABC_transporter-like_ATP-bd"/>
</dbReference>
<keyword evidence="6" id="KW-1185">Reference proteome</keyword>
<dbReference type="RefSeq" id="WP_129122916.1">
    <property type="nucleotide sequence ID" value="NZ_PEIB01000018.1"/>
</dbReference>
<feature type="transmembrane region" description="Helical" evidence="3">
    <location>
        <begin position="236"/>
        <end position="264"/>
    </location>
</feature>
<name>A0A4Q0YNV4_9GAMM</name>
<dbReference type="SUPFAM" id="SSF52540">
    <property type="entry name" value="P-loop containing nucleoside triphosphate hydrolases"/>
    <property type="match status" value="1"/>
</dbReference>
<dbReference type="OrthoDB" id="5906586at2"/>
<dbReference type="AlphaFoldDB" id="A0A4Q0YNV4"/>